<reference evidence="1 2" key="1">
    <citation type="submission" date="2013-12" db="EMBL/GenBank/DDBJ databases">
        <title>Improved hybrid genome assemblies of Bacteroides xylanisolvens SD CC 1b and Bacteroides xylanisolvens SD CC 2a using Illumina and 454 Sequencing.</title>
        <authorList>
            <person name="Ramaraj T."/>
            <person name="Sundararajan A."/>
            <person name="Mudge J."/>
            <person name="Schilkey F.D."/>
            <person name="Delvecchio V."/>
            <person name="Donlon M."/>
            <person name="Ziemer C."/>
        </authorList>
    </citation>
    <scope>NUCLEOTIDE SEQUENCE [LARGE SCALE GENOMIC DNA]</scope>
</reference>
<dbReference type="EMBL" id="CBXG010000009">
    <property type="protein sequence ID" value="CDM03026.1"/>
    <property type="molecule type" value="Genomic_DNA"/>
</dbReference>
<dbReference type="Proteomes" id="UP000019380">
    <property type="component" value="Unassembled WGS sequence"/>
</dbReference>
<dbReference type="InterPro" id="IPR023614">
    <property type="entry name" value="Porin_dom_sf"/>
</dbReference>
<dbReference type="SUPFAM" id="SSF56935">
    <property type="entry name" value="Porins"/>
    <property type="match status" value="1"/>
</dbReference>
<evidence type="ECO:0000313" key="2">
    <source>
        <dbReference type="Proteomes" id="UP000019380"/>
    </source>
</evidence>
<dbReference type="Gene3D" id="2.40.160.10">
    <property type="entry name" value="Porin"/>
    <property type="match status" value="1"/>
</dbReference>
<organism evidence="1 2">
    <name type="scientific">Bacteroides xylanisolvens SD CC 1b</name>
    <dbReference type="NCBI Taxonomy" id="702447"/>
    <lineage>
        <taxon>Bacteria</taxon>
        <taxon>Pseudomonadati</taxon>
        <taxon>Bacteroidota</taxon>
        <taxon>Bacteroidia</taxon>
        <taxon>Bacteroidales</taxon>
        <taxon>Bacteroidaceae</taxon>
        <taxon>Bacteroides</taxon>
    </lineage>
</organism>
<proteinExistence type="predicted"/>
<accession>D4VS63</accession>
<evidence type="ECO:0008006" key="3">
    <source>
        <dbReference type="Google" id="ProtNLM"/>
    </source>
</evidence>
<sequence length="417" mass="46203">MTINRIQDMKKIIIGVFSLILATGLYAQTIGNEAFPQLKDGLLDLNLRAPGQKLRFGGYLQGSGYYTDIKNAESEYGFDIDHAYLSLEGSFLNEKLGFFLQADFADSYPLLDAWVSYAPWKQLKISAGQKQTFTNTRQMMMLDQGLAFGEHSLMDRTFSRTGRELGLFVESRLSLGKLGFDLGAAVTSGDGRNSFGSSSTDPDLGGLKYGGRVTVYPLGFFTSGNELVFNDFIREKSPKLAIGVAYSYNVGASNMVGEGHNDFQMYDKEGAADYPDYRKLSADLLFKWNGFSLLAEYVNATANGLNGLYVEKDEGAKLKPRQIANYLALGNGLNVQAGYLFRKLWALDVAYSKVNPEWKETGQSVLREADNITFGASKYFNNNTFKLQLAGSYTSYNQLVGAGSKEFQVKLNLHILF</sequence>
<comment type="caution">
    <text evidence="1">The sequence shown here is derived from an EMBL/GenBank/DDBJ whole genome shotgun (WGS) entry which is preliminary data.</text>
</comment>
<dbReference type="AlphaFoldDB" id="D4VS63"/>
<protein>
    <recommendedName>
        <fullName evidence="3">Phosphate-selective porin O and P</fullName>
    </recommendedName>
</protein>
<gene>
    <name evidence="1" type="ORF">BN890_5770</name>
</gene>
<name>D4VS63_9BACE</name>
<evidence type="ECO:0000313" key="1">
    <source>
        <dbReference type="EMBL" id="CDM03026.1"/>
    </source>
</evidence>